<feature type="coiled-coil region" evidence="1">
    <location>
        <begin position="89"/>
        <end position="123"/>
    </location>
</feature>
<evidence type="ECO:0000256" key="1">
    <source>
        <dbReference type="SAM" id="Coils"/>
    </source>
</evidence>
<keyword evidence="1" id="KW-0175">Coiled coil</keyword>
<name>A0A0H5SGH8_HERHM</name>
<reference evidence="3 4" key="1">
    <citation type="submission" date="2015-06" db="EMBL/GenBank/DDBJ databases">
        <authorList>
            <person name="Wibberg Daniel"/>
        </authorList>
    </citation>
    <scope>NUCLEOTIDE SEQUENCE [LARGE SCALE GENOMIC DNA]</scope>
    <source>
        <strain evidence="3 4">T3/55T</strain>
    </source>
</reference>
<keyword evidence="4" id="KW-1185">Reference proteome</keyword>
<dbReference type="Proteomes" id="UP000236497">
    <property type="component" value="Unassembled WGS sequence"/>
</dbReference>
<feature type="transmembrane region" description="Helical" evidence="2">
    <location>
        <begin position="6"/>
        <end position="23"/>
    </location>
</feature>
<feature type="transmembrane region" description="Helical" evidence="2">
    <location>
        <begin position="35"/>
        <end position="57"/>
    </location>
</feature>
<dbReference type="EMBL" id="CVTD020000011">
    <property type="protein sequence ID" value="CRZ34130.1"/>
    <property type="molecule type" value="Genomic_DNA"/>
</dbReference>
<dbReference type="AlphaFoldDB" id="A0A0H5SGH8"/>
<evidence type="ECO:0000256" key="2">
    <source>
        <dbReference type="SAM" id="Phobius"/>
    </source>
</evidence>
<feature type="transmembrane region" description="Helical" evidence="2">
    <location>
        <begin position="69"/>
        <end position="86"/>
    </location>
</feature>
<evidence type="ECO:0000313" key="4">
    <source>
        <dbReference type="Proteomes" id="UP000236497"/>
    </source>
</evidence>
<keyword evidence="2" id="KW-0472">Membrane</keyword>
<keyword evidence="2" id="KW-0812">Transmembrane</keyword>
<evidence type="ECO:0000313" key="3">
    <source>
        <dbReference type="EMBL" id="CRZ34130.1"/>
    </source>
</evidence>
<sequence>MSISLRLLVCLAGIIFIYMARKANIARKMTEKQSLFWIIGGMIIFTFGLIPKLVYFVSDIFSVEYPPSIIFAISIILVFFGIFNCYKTNAELTVRVQELAMQISLLNDENQQLKGILNDMKQNETAKNSENLIA</sequence>
<accession>A0A0H5SGH8</accession>
<organism evidence="3 4">
    <name type="scientific">Herbinix hemicellulosilytica</name>
    <dbReference type="NCBI Taxonomy" id="1564487"/>
    <lineage>
        <taxon>Bacteria</taxon>
        <taxon>Bacillati</taxon>
        <taxon>Bacillota</taxon>
        <taxon>Clostridia</taxon>
        <taxon>Lachnospirales</taxon>
        <taxon>Lachnospiraceae</taxon>
        <taxon>Herbinix</taxon>
    </lineage>
</organism>
<keyword evidence="2" id="KW-1133">Transmembrane helix</keyword>
<protein>
    <submittedName>
        <fullName evidence="3">Putative membrane protein</fullName>
    </submittedName>
</protein>
<proteinExistence type="predicted"/>
<dbReference type="Pfam" id="PF10066">
    <property type="entry name" value="DUF2304"/>
    <property type="match status" value="1"/>
</dbReference>
<gene>
    <name evidence="3" type="ORF">HHT355_0927</name>
</gene>
<dbReference type="OrthoDB" id="2066285at2"/>
<dbReference type="InterPro" id="IPR019277">
    <property type="entry name" value="DUF2304"/>
</dbReference>
<dbReference type="RefSeq" id="WP_103202256.1">
    <property type="nucleotide sequence ID" value="NZ_CVTD020000011.1"/>
</dbReference>